<dbReference type="AlphaFoldDB" id="A0AA88KBR4"/>
<dbReference type="RefSeq" id="XP_044541913.1">
    <property type="nucleotide sequence ID" value="XM_044689039.1"/>
</dbReference>
<dbReference type="GeneID" id="68105643"/>
<reference evidence="1 2" key="1">
    <citation type="journal article" date="2018" name="BMC Genomics">
        <title>The genome of Naegleria lovaniensis, the basis for a comparative approach to unravel pathogenicity factors of the human pathogenic amoeba N. fowleri.</title>
        <authorList>
            <person name="Liechti N."/>
            <person name="Schurch N."/>
            <person name="Bruggmann R."/>
            <person name="Wittwer M."/>
        </authorList>
    </citation>
    <scope>NUCLEOTIDE SEQUENCE [LARGE SCALE GENOMIC DNA]</scope>
    <source>
        <strain evidence="1 2">ATCC 30569</strain>
    </source>
</reference>
<name>A0AA88KBR4_NAELO</name>
<sequence>MPFFSFKLSRNSKQQVDDDLSHLDSTKKNSTRSKTARAAIVSIPSELWLHMAQFIGSLKDLLSFASCHSILLQLLFNQNIKLKRSPHNVVQVSPQTLEMHFGDSTNHEHKSQLLNDENDLFQATQQQVWKSLVCYYFPNFEKSLNVKNWMHVLKRRIQHLKLYTPQMLPLKPQTSSAPFELISRHTSTPKGDDLFIENCEWIYKCPLKYEELNEGSSQNLPDVQFCSVCSKNVYLVRNQFELKDHVMKGNCVAFTSEEPSLLPQVMGSMVYIPPISPSAFFNVLK</sequence>
<keyword evidence="2" id="KW-1185">Reference proteome</keyword>
<dbReference type="EMBL" id="PYSW02000068">
    <property type="protein sequence ID" value="KAG2372738.1"/>
    <property type="molecule type" value="Genomic_DNA"/>
</dbReference>
<organism evidence="1 2">
    <name type="scientific">Naegleria lovaniensis</name>
    <name type="common">Amoeba</name>
    <dbReference type="NCBI Taxonomy" id="51637"/>
    <lineage>
        <taxon>Eukaryota</taxon>
        <taxon>Discoba</taxon>
        <taxon>Heterolobosea</taxon>
        <taxon>Tetramitia</taxon>
        <taxon>Eutetramitia</taxon>
        <taxon>Vahlkampfiidae</taxon>
        <taxon>Naegleria</taxon>
    </lineage>
</organism>
<protein>
    <submittedName>
        <fullName evidence="1">Uncharacterized protein</fullName>
    </submittedName>
</protein>
<comment type="caution">
    <text evidence="1">The sequence shown here is derived from an EMBL/GenBank/DDBJ whole genome shotgun (WGS) entry which is preliminary data.</text>
</comment>
<accession>A0AA88KBR4</accession>
<evidence type="ECO:0000313" key="2">
    <source>
        <dbReference type="Proteomes" id="UP000816034"/>
    </source>
</evidence>
<dbReference type="Proteomes" id="UP000816034">
    <property type="component" value="Unassembled WGS sequence"/>
</dbReference>
<proteinExistence type="predicted"/>
<evidence type="ECO:0000313" key="1">
    <source>
        <dbReference type="EMBL" id="KAG2372738.1"/>
    </source>
</evidence>
<gene>
    <name evidence="1" type="ORF">C9374_013190</name>
</gene>